<feature type="domain" description="Cytochrome c-552/4" evidence="4">
    <location>
        <begin position="52"/>
        <end position="76"/>
    </location>
</feature>
<dbReference type="Pfam" id="PF14559">
    <property type="entry name" value="TPR_19"/>
    <property type="match status" value="1"/>
</dbReference>
<dbReference type="EMBL" id="QFFG01000001">
    <property type="protein sequence ID" value="PWG06546.1"/>
    <property type="molecule type" value="Genomic_DNA"/>
</dbReference>
<dbReference type="AlphaFoldDB" id="A0A2U2JDX9"/>
<dbReference type="Proteomes" id="UP000245670">
    <property type="component" value="Unassembled WGS sequence"/>
</dbReference>
<sequence length="744" mass="86659">MLQNTFVILVVSFFFISCKKTQEYKYQEVDKGENVFLTGKAIPDNHFLGDAKCKECHEKEYQNWKGSHHDKAMQIADSLSVLGNFNNQEFISQGVTSKFYKKGGDFYVNTEGPDGKNHNYKIVYVFGITPLQQYIVKFPDGHYQCLRTAWDVVKNKWFDLYPNFKVVHSEWLHWSRGGLNWNNMCADCHSTNVRKNYRESSHSYNTQYSIINVNCEACHGPGKDHVINAEKMGKDYIAHGTLKMTKSTKPKELVDECARCHMRREQYSEHFNFEGTLLDHYFPQLLEERLYQADGQILDEVYVYGSFLQSKMYQNDVTCTNCHNAHSLKLKFNGNKLCAQCHVQEKYDSPKHHFHRPNTSSSKCVNCHMTGKFYMGNDFRRDHSFRVPRPDLSLKYGTPNACSECHKDKDDKWAWKSFIKLFGEVDSIHFSEKLAAGITNQTHGHQGLIELMKDKREPEIVRASATKVLENYNAQNFVEEYIKMLNDDSALVRGASIDVLSRINNTDYTSYFLPLLEDAKRSIRIKAFFGLATLDESQIPLIYQESYQKVKNEFWAHINTNADFVGTRIKRGDFYIKKNNLPKAIESYEEALDIDNINNQVRINLAKLYYNNKQYEQAEEAYKIVIEQEPKFGPVYYSLGLLYAELNRVEDAIFQLQKAITIMPKNIRVYYNLALLYDKKQDFKNAEKTFFKGLKVDVNNESLLYALAYIYAKSNQKVKAKNIVKQLISLYPNNQQYQNFLNQL</sequence>
<dbReference type="PANTHER" id="PTHR35038">
    <property type="entry name" value="DISSIMILATORY SULFITE REDUCTASE SIRA"/>
    <property type="match status" value="1"/>
</dbReference>
<keyword evidence="2" id="KW-0802">TPR repeat</keyword>
<evidence type="ECO:0000259" key="3">
    <source>
        <dbReference type="Pfam" id="PF09699"/>
    </source>
</evidence>
<dbReference type="Pfam" id="PF13174">
    <property type="entry name" value="TPR_6"/>
    <property type="match status" value="1"/>
</dbReference>
<dbReference type="InterPro" id="IPR010177">
    <property type="entry name" value="Paired_CXXCH_1"/>
</dbReference>
<dbReference type="InterPro" id="IPR016024">
    <property type="entry name" value="ARM-type_fold"/>
</dbReference>
<dbReference type="InterPro" id="IPR011990">
    <property type="entry name" value="TPR-like_helical_dom_sf"/>
</dbReference>
<evidence type="ECO:0000313" key="6">
    <source>
        <dbReference type="Proteomes" id="UP000245670"/>
    </source>
</evidence>
<proteinExistence type="predicted"/>
<protein>
    <recommendedName>
        <fullName evidence="7">Tetratricopeptide repeat protein</fullName>
    </recommendedName>
</protein>
<feature type="domain" description="Doubled CXXCH motif" evidence="3">
    <location>
        <begin position="318"/>
        <end position="345"/>
    </location>
</feature>
<dbReference type="InterPro" id="IPR036280">
    <property type="entry name" value="Multihaem_cyt_sf"/>
</dbReference>
<dbReference type="Gene3D" id="1.25.40.10">
    <property type="entry name" value="Tetratricopeptide repeat domain"/>
    <property type="match status" value="1"/>
</dbReference>
<reference evidence="5 6" key="1">
    <citation type="submission" date="2018-05" db="EMBL/GenBank/DDBJ databases">
        <title>Polaribacter aquimarinus sp. nov., isolated from sediment in a sediment of sea.</title>
        <authorList>
            <person name="Lu D."/>
        </authorList>
    </citation>
    <scope>NUCLEOTIDE SEQUENCE [LARGE SCALE GENOMIC DNA]</scope>
    <source>
        <strain evidence="5 6">ZY113</strain>
    </source>
</reference>
<dbReference type="Gene3D" id="1.25.10.10">
    <property type="entry name" value="Leucine-rich Repeat Variant"/>
    <property type="match status" value="1"/>
</dbReference>
<dbReference type="PROSITE" id="PS50005">
    <property type="entry name" value="TPR"/>
    <property type="match status" value="4"/>
</dbReference>
<evidence type="ECO:0008006" key="7">
    <source>
        <dbReference type="Google" id="ProtNLM"/>
    </source>
</evidence>
<feature type="repeat" description="TPR" evidence="2">
    <location>
        <begin position="667"/>
        <end position="700"/>
    </location>
</feature>
<feature type="domain" description="Cytochrome c-552/4" evidence="4">
    <location>
        <begin position="182"/>
        <end position="220"/>
    </location>
</feature>
<evidence type="ECO:0000313" key="5">
    <source>
        <dbReference type="EMBL" id="PWG06546.1"/>
    </source>
</evidence>
<evidence type="ECO:0000259" key="4">
    <source>
        <dbReference type="Pfam" id="PF13435"/>
    </source>
</evidence>
<dbReference type="Gene3D" id="1.10.1130.10">
    <property type="entry name" value="Flavocytochrome C3, Chain A"/>
    <property type="match status" value="2"/>
</dbReference>
<dbReference type="InterPro" id="IPR019734">
    <property type="entry name" value="TPR_rpt"/>
</dbReference>
<dbReference type="PANTHER" id="PTHR35038:SF8">
    <property type="entry name" value="C-TYPE POLYHEME CYTOCHROME OMCC"/>
    <property type="match status" value="1"/>
</dbReference>
<evidence type="ECO:0000256" key="1">
    <source>
        <dbReference type="ARBA" id="ARBA00022729"/>
    </source>
</evidence>
<accession>A0A2U2JDX9</accession>
<dbReference type="SUPFAM" id="SSF48695">
    <property type="entry name" value="Multiheme cytochromes"/>
    <property type="match status" value="1"/>
</dbReference>
<comment type="caution">
    <text evidence="5">The sequence shown here is derived from an EMBL/GenBank/DDBJ whole genome shotgun (WGS) entry which is preliminary data.</text>
</comment>
<keyword evidence="6" id="KW-1185">Reference proteome</keyword>
<name>A0A2U2JDX9_9FLAO</name>
<dbReference type="OrthoDB" id="9814800at2"/>
<feature type="repeat" description="TPR" evidence="2">
    <location>
        <begin position="599"/>
        <end position="632"/>
    </location>
</feature>
<gene>
    <name evidence="5" type="ORF">DIS07_01550</name>
</gene>
<dbReference type="Pfam" id="PF13414">
    <property type="entry name" value="TPR_11"/>
    <property type="match status" value="1"/>
</dbReference>
<dbReference type="SMART" id="SM00028">
    <property type="entry name" value="TPR"/>
    <property type="match status" value="5"/>
</dbReference>
<dbReference type="Pfam" id="PF09699">
    <property type="entry name" value="Paired_CXXCH_1"/>
    <property type="match status" value="1"/>
</dbReference>
<dbReference type="InterPro" id="IPR023155">
    <property type="entry name" value="Cyt_c-552/4"/>
</dbReference>
<organism evidence="5 6">
    <name type="scientific">Polaribacter aquimarinus</name>
    <dbReference type="NCBI Taxonomy" id="2100726"/>
    <lineage>
        <taxon>Bacteria</taxon>
        <taxon>Pseudomonadati</taxon>
        <taxon>Bacteroidota</taxon>
        <taxon>Flavobacteriia</taxon>
        <taxon>Flavobacteriales</taxon>
        <taxon>Flavobacteriaceae</taxon>
    </lineage>
</organism>
<dbReference type="Gene3D" id="3.90.10.10">
    <property type="entry name" value="Cytochrome C3"/>
    <property type="match status" value="1"/>
</dbReference>
<dbReference type="SUPFAM" id="SSF48371">
    <property type="entry name" value="ARM repeat"/>
    <property type="match status" value="1"/>
</dbReference>
<dbReference type="Pfam" id="PF13435">
    <property type="entry name" value="Cytochrome_C554"/>
    <property type="match status" value="2"/>
</dbReference>
<feature type="repeat" description="TPR" evidence="2">
    <location>
        <begin position="565"/>
        <end position="598"/>
    </location>
</feature>
<dbReference type="InterPro" id="IPR051829">
    <property type="entry name" value="Multiheme_Cytochr_ET"/>
</dbReference>
<feature type="repeat" description="TPR" evidence="2">
    <location>
        <begin position="633"/>
        <end position="666"/>
    </location>
</feature>
<dbReference type="Pfam" id="PF13646">
    <property type="entry name" value="HEAT_2"/>
    <property type="match status" value="1"/>
</dbReference>
<keyword evidence="1" id="KW-0732">Signal</keyword>
<dbReference type="SUPFAM" id="SSF48452">
    <property type="entry name" value="TPR-like"/>
    <property type="match status" value="1"/>
</dbReference>
<evidence type="ECO:0000256" key="2">
    <source>
        <dbReference type="PROSITE-ProRule" id="PRU00339"/>
    </source>
</evidence>
<dbReference type="InterPro" id="IPR011989">
    <property type="entry name" value="ARM-like"/>
</dbReference>